<dbReference type="EMBL" id="JABVXQ010000007">
    <property type="protein sequence ID" value="KAF6099827.1"/>
    <property type="molecule type" value="Genomic_DNA"/>
</dbReference>
<reference evidence="1 2" key="1">
    <citation type="journal article" date="2020" name="Nature">
        <title>Six reference-quality genomes reveal evolution of bat adaptations.</title>
        <authorList>
            <person name="Jebb D."/>
            <person name="Huang Z."/>
            <person name="Pippel M."/>
            <person name="Hughes G.M."/>
            <person name="Lavrichenko K."/>
            <person name="Devanna P."/>
            <person name="Winkler S."/>
            <person name="Jermiin L.S."/>
            <person name="Skirmuntt E.C."/>
            <person name="Katzourakis A."/>
            <person name="Burkitt-Gray L."/>
            <person name="Ray D.A."/>
            <person name="Sullivan K.A.M."/>
            <person name="Roscito J.G."/>
            <person name="Kirilenko B.M."/>
            <person name="Davalos L.M."/>
            <person name="Corthals A.P."/>
            <person name="Power M.L."/>
            <person name="Jones G."/>
            <person name="Ransome R.D."/>
            <person name="Dechmann D.K.N."/>
            <person name="Locatelli A.G."/>
            <person name="Puechmaille S.J."/>
            <person name="Fedrigo O."/>
            <person name="Jarvis E.D."/>
            <person name="Hiller M."/>
            <person name="Vernes S.C."/>
            <person name="Myers E.W."/>
            <person name="Teeling E.C."/>
        </authorList>
    </citation>
    <scope>NUCLEOTIDE SEQUENCE [LARGE SCALE GENOMIC DNA]</scope>
    <source>
        <strain evidence="1">Bat1K_MPI-CBG_1</strain>
    </source>
</reference>
<proteinExistence type="predicted"/>
<evidence type="ECO:0000313" key="2">
    <source>
        <dbReference type="Proteomes" id="UP000664940"/>
    </source>
</evidence>
<organism evidence="1 2">
    <name type="scientific">Phyllostomus discolor</name>
    <name type="common">pale spear-nosed bat</name>
    <dbReference type="NCBI Taxonomy" id="89673"/>
    <lineage>
        <taxon>Eukaryota</taxon>
        <taxon>Metazoa</taxon>
        <taxon>Chordata</taxon>
        <taxon>Craniata</taxon>
        <taxon>Vertebrata</taxon>
        <taxon>Euteleostomi</taxon>
        <taxon>Mammalia</taxon>
        <taxon>Eutheria</taxon>
        <taxon>Laurasiatheria</taxon>
        <taxon>Chiroptera</taxon>
        <taxon>Yangochiroptera</taxon>
        <taxon>Phyllostomidae</taxon>
        <taxon>Phyllostominae</taxon>
        <taxon>Phyllostomus</taxon>
    </lineage>
</organism>
<evidence type="ECO:0000313" key="1">
    <source>
        <dbReference type="EMBL" id="KAF6099827.1"/>
    </source>
</evidence>
<sequence>MPSLRGRLCEALELHTASLCQVRPKENGIVCLVWGRQETNSEGSAWRQAQWCHAHGCGRGLFLFLVFLQDSSVMKDSDADELLGTSCPRAGGLFFSSTYHCGNVSTLTIYNRFSLQSRCSMLDLKELDLNCGGKGRAVAEISIHYS</sequence>
<accession>A0A833ZW10</accession>
<protein>
    <submittedName>
        <fullName evidence="1">Uncharacterized protein</fullName>
    </submittedName>
</protein>
<gene>
    <name evidence="1" type="ORF">HJG60_011558</name>
</gene>
<comment type="caution">
    <text evidence="1">The sequence shown here is derived from an EMBL/GenBank/DDBJ whole genome shotgun (WGS) entry which is preliminary data.</text>
</comment>
<dbReference type="Proteomes" id="UP000664940">
    <property type="component" value="Unassembled WGS sequence"/>
</dbReference>
<name>A0A833ZW10_9CHIR</name>
<dbReference type="AlphaFoldDB" id="A0A833ZW10"/>